<dbReference type="EMBL" id="JARBHB010000017">
    <property type="protein sequence ID" value="KAJ8865818.1"/>
    <property type="molecule type" value="Genomic_DNA"/>
</dbReference>
<protein>
    <submittedName>
        <fullName evidence="1">Uncharacterized protein</fullName>
    </submittedName>
</protein>
<name>A0ABQ9G0Y6_9NEOP</name>
<accession>A0ABQ9G0Y6</accession>
<evidence type="ECO:0000313" key="2">
    <source>
        <dbReference type="Proteomes" id="UP001159363"/>
    </source>
</evidence>
<dbReference type="Proteomes" id="UP001159363">
    <property type="component" value="Chromosome 16"/>
</dbReference>
<organism evidence="1 2">
    <name type="scientific">Dryococelus australis</name>
    <dbReference type="NCBI Taxonomy" id="614101"/>
    <lineage>
        <taxon>Eukaryota</taxon>
        <taxon>Metazoa</taxon>
        <taxon>Ecdysozoa</taxon>
        <taxon>Arthropoda</taxon>
        <taxon>Hexapoda</taxon>
        <taxon>Insecta</taxon>
        <taxon>Pterygota</taxon>
        <taxon>Neoptera</taxon>
        <taxon>Polyneoptera</taxon>
        <taxon>Phasmatodea</taxon>
        <taxon>Verophasmatodea</taxon>
        <taxon>Anareolatae</taxon>
        <taxon>Phasmatidae</taxon>
        <taxon>Eurycanthinae</taxon>
        <taxon>Dryococelus</taxon>
    </lineage>
</organism>
<dbReference type="PANTHER" id="PTHR47018">
    <property type="entry name" value="CXC DOMAIN-CONTAINING PROTEIN-RELATED"/>
    <property type="match status" value="1"/>
</dbReference>
<gene>
    <name evidence="1" type="ORF">PR048_033340</name>
</gene>
<evidence type="ECO:0000313" key="1">
    <source>
        <dbReference type="EMBL" id="KAJ8865818.1"/>
    </source>
</evidence>
<comment type="caution">
    <text evidence="1">The sequence shown here is derived from an EMBL/GenBank/DDBJ whole genome shotgun (WGS) entry which is preliminary data.</text>
</comment>
<keyword evidence="2" id="KW-1185">Reference proteome</keyword>
<reference evidence="1 2" key="1">
    <citation type="submission" date="2023-02" db="EMBL/GenBank/DDBJ databases">
        <title>LHISI_Scaffold_Assembly.</title>
        <authorList>
            <person name="Stuart O.P."/>
            <person name="Cleave R."/>
            <person name="Magrath M.J.L."/>
            <person name="Mikheyev A.S."/>
        </authorList>
    </citation>
    <scope>NUCLEOTIDE SEQUENCE [LARGE SCALE GENOMIC DNA]</scope>
    <source>
        <strain evidence="1">Daus_M_001</strain>
        <tissue evidence="1">Leg muscle</tissue>
    </source>
</reference>
<sequence>MCFFCDKRSGNGRDLHRVLTKSVDRRIRECVLTTGDSILAAKWAEAGNNYPVFRMPALIAHYTERLDELCLLHNLLIDGVSSSEVHRTRLREKILSHFGDMRPEKFGREYRLVCDSAVGESIRISHESNDEEALATSTIANSIRVRILKSRQQFQGEFSKTCQQEAIDPLLLTFINILLYGSDKINGPPSQPLVTICQLITFYMQTTGKKQSVRHQVDTEPPLPVYLAMKVHAQARKKEIMDMMHIKRIEENKAVFSNFQTEIFTTAAYDNLDYNSSSTTSNESFHGSSISLFQHAAEQGGSTIPRILPFIISSKRVPRLPCEISFVAPAYLPIKEPPLPDIDPVDENIMLSVGTTLEDKYLEGFTWLQTLYLRTQEVTYQDQHFMLRLETNKFQSTNFLHPGQCEVIAMDQPLFALAKTIQWTWPNKYGEDKIFITFGSLHIEQDFLKAIGKYLDGSGWTQMLRAGVANHGTAESLIKVANIAKTRLTHQISAAAFYQLIHLLLLPKNYPDVDSAFKQGLFLGQKSGNEFSGIGLDQAQEQNNALIKGDGGGVGLLTDPAALRRWMLGCPEITQLIAEFEEESNHTFKETLYMHHEQTPGFQNMFAQKLEVENEFSFIDIADDDQVHEQTTEKTEIECDDIFYDGPAVVHIWQPRLENTFGEYSDSLKEHIKSDCAQLGAKRVHTVWDTHDKESIKSHARHMRRDGESHHVTRKGSLPLNRATFLRNADIFAMLAEGIATCPALGSVTVCSTKGSDVLSSNTNFDKAALAPSNHEETHSMIFIHVLDAVVSGCTNICIRTIDTDFVVLGMPLFHELRGQGLKQNVDPIWKPPDCATGSRSVSETIVGTLQVGLPLAVGSKIHILENNSERVLGRQQVKLLYEKRLALKLRSGGKSLDLLPVVYCLSPNSRFPFIVFIGCIPHLSVKCAAGFGGRGLLTRHNSFREEANKSYDEILTHHWQIRESASTAHAGRAQTCGDCNGVLSPSSHGWTGRAVPFALANTLPGSQPTGLFTCGGISRQIRSESPISTTARTPVLLVSVLELTIVVLVHATPETTLYFTAFIIGLFINQWRDELILTNSNVLYRLHVFTIIKDKIEVNHLYTPLQECLSCWFRVATYHYSIGPHHTGRAYCDLRRSSLAGHQPLGSQR</sequence>
<proteinExistence type="predicted"/>